<evidence type="ECO:0000259" key="2">
    <source>
        <dbReference type="SMART" id="SM00198"/>
    </source>
</evidence>
<dbReference type="Gene3D" id="3.40.33.10">
    <property type="entry name" value="CAP"/>
    <property type="match status" value="1"/>
</dbReference>
<dbReference type="CDD" id="cd05380">
    <property type="entry name" value="CAP_euk"/>
    <property type="match status" value="1"/>
</dbReference>
<dbReference type="InterPro" id="IPR035940">
    <property type="entry name" value="CAP_sf"/>
</dbReference>
<dbReference type="AlphaFoldDB" id="A0A0K2DSX1"/>
<evidence type="ECO:0000313" key="3">
    <source>
        <dbReference type="EMBL" id="ALA23462.1"/>
    </source>
</evidence>
<dbReference type="PANTHER" id="PTHR10334">
    <property type="entry name" value="CYSTEINE-RICH SECRETORY PROTEIN-RELATED"/>
    <property type="match status" value="1"/>
</dbReference>
<feature type="signal peptide" evidence="1">
    <location>
        <begin position="1"/>
        <end position="18"/>
    </location>
</feature>
<dbReference type="InterPro" id="IPR018244">
    <property type="entry name" value="Allrgn_V5/Tpx1_CS"/>
</dbReference>
<dbReference type="Pfam" id="PF00188">
    <property type="entry name" value="CAP"/>
    <property type="match status" value="1"/>
</dbReference>
<accession>A0A0K2DSX1</accession>
<sequence>MLIALVFVITALLPAEHGASSTSCSNNQMKDAWRQLIVKMHNFRRSQLAKHTMMRKTKYDLPQAGNMMELAYDCQLEADAIRYANSCSISPLPKGNVAGVNITSKSEESFYHGIREAVMSWWRVVTESGPTKDVIFESKYVNTSTAFFTEMAWATNEKVGCGLAACNQTYLVVVCRYSPGGNIVGEQIYKPNKPCVDCPHKSTCSPDEGLCVGS</sequence>
<reference evidence="3" key="1">
    <citation type="journal article" date="2015" name="Biotechnol. Adv.">
        <title>The barber's pole worm CAP protein superfamily - A basis for fundamental discovery and biotechnology advances.</title>
        <authorList>
            <person name="Mohandas N."/>
            <person name="Young N.D."/>
            <person name="Jabbar A."/>
            <person name="Korhonen P.K."/>
            <person name="Koehler A.V."/>
            <person name="Amani P."/>
            <person name="Hall R.S."/>
            <person name="Sternberg P.W."/>
            <person name="Jex A.R."/>
            <person name="Hofmann A."/>
            <person name="Gasser R.B."/>
        </authorList>
    </citation>
    <scope>NUCLEOTIDE SEQUENCE</scope>
    <source>
        <strain evidence="3">Haecon-5</strain>
    </source>
</reference>
<dbReference type="OrthoDB" id="337038at2759"/>
<dbReference type="EMBL" id="KT361563">
    <property type="protein sequence ID" value="ALA23462.1"/>
    <property type="molecule type" value="mRNA"/>
</dbReference>
<dbReference type="PRINTS" id="PR00837">
    <property type="entry name" value="V5TPXLIKE"/>
</dbReference>
<dbReference type="InterPro" id="IPR001283">
    <property type="entry name" value="CRISP-related"/>
</dbReference>
<dbReference type="SUPFAM" id="SSF55797">
    <property type="entry name" value="PR-1-like"/>
    <property type="match status" value="1"/>
</dbReference>
<protein>
    <submittedName>
        <fullName evidence="3">Cap-20</fullName>
    </submittedName>
</protein>
<feature type="domain" description="SCP" evidence="2">
    <location>
        <begin position="32"/>
        <end position="185"/>
    </location>
</feature>
<dbReference type="InterPro" id="IPR014044">
    <property type="entry name" value="CAP_dom"/>
</dbReference>
<organism evidence="3">
    <name type="scientific">Haemonchus contortus</name>
    <name type="common">Barber pole worm</name>
    <dbReference type="NCBI Taxonomy" id="6289"/>
    <lineage>
        <taxon>Eukaryota</taxon>
        <taxon>Metazoa</taxon>
        <taxon>Ecdysozoa</taxon>
        <taxon>Nematoda</taxon>
        <taxon>Chromadorea</taxon>
        <taxon>Rhabditida</taxon>
        <taxon>Rhabditina</taxon>
        <taxon>Rhabditomorpha</taxon>
        <taxon>Strongyloidea</taxon>
        <taxon>Trichostrongylidae</taxon>
        <taxon>Haemonchus</taxon>
    </lineage>
</organism>
<evidence type="ECO:0000256" key="1">
    <source>
        <dbReference type="SAM" id="SignalP"/>
    </source>
</evidence>
<name>A0A0K2DSX1_HAECO</name>
<dbReference type="SMART" id="SM00198">
    <property type="entry name" value="SCP"/>
    <property type="match status" value="1"/>
</dbReference>
<dbReference type="GO" id="GO:0005576">
    <property type="term" value="C:extracellular region"/>
    <property type="evidence" value="ECO:0007669"/>
    <property type="project" value="InterPro"/>
</dbReference>
<feature type="chain" id="PRO_5005475218" evidence="1">
    <location>
        <begin position="19"/>
        <end position="214"/>
    </location>
</feature>
<proteinExistence type="evidence at transcript level"/>
<keyword evidence="1" id="KW-0732">Signal</keyword>
<dbReference type="PROSITE" id="PS01010">
    <property type="entry name" value="CRISP_2"/>
    <property type="match status" value="1"/>
</dbReference>